<sequence>MEKSFKSIEEANKWLGQQNNIRYAELVECKAFRRPSYTNNIVIRYDIENNGKSQYEFNIEVFDVDYADRKNSGGYSLKGFLKLDGGKSSTDQIFKRKVERYVDVNGVSRCNETHRINKGPLNEVLVILFKKEL</sequence>
<dbReference type="EMBL" id="BFAV01000065">
    <property type="protein sequence ID" value="GBF32881.1"/>
    <property type="molecule type" value="Genomic_DNA"/>
</dbReference>
<proteinExistence type="predicted"/>
<evidence type="ECO:0000313" key="1">
    <source>
        <dbReference type="EMBL" id="GBF32881.1"/>
    </source>
</evidence>
<evidence type="ECO:0000313" key="2">
    <source>
        <dbReference type="Proteomes" id="UP000239549"/>
    </source>
</evidence>
<accession>A0A2L2XG65</accession>
<reference evidence="2" key="1">
    <citation type="submission" date="2018-02" db="EMBL/GenBank/DDBJ databases">
        <title>Genome sequence of Desulfocucumis palustris strain NAW-5.</title>
        <authorList>
            <person name="Watanabe M."/>
            <person name="Kojima H."/>
            <person name="Fukui M."/>
        </authorList>
    </citation>
    <scope>NUCLEOTIDE SEQUENCE [LARGE SCALE GENOMIC DNA]</scope>
    <source>
        <strain evidence="2">NAW-5</strain>
    </source>
</reference>
<name>A0A2L2XG65_9FIRM</name>
<comment type="caution">
    <text evidence="1">The sequence shown here is derived from an EMBL/GenBank/DDBJ whole genome shotgun (WGS) entry which is preliminary data.</text>
</comment>
<dbReference type="Proteomes" id="UP000239549">
    <property type="component" value="Unassembled WGS sequence"/>
</dbReference>
<keyword evidence="2" id="KW-1185">Reference proteome</keyword>
<dbReference type="RefSeq" id="WP_104371350.1">
    <property type="nucleotide sequence ID" value="NZ_BFAV01000065.1"/>
</dbReference>
<dbReference type="AlphaFoldDB" id="A0A2L2XG65"/>
<organism evidence="1 2">
    <name type="scientific">Desulfocucumis palustris</name>
    <dbReference type="NCBI Taxonomy" id="1898651"/>
    <lineage>
        <taxon>Bacteria</taxon>
        <taxon>Bacillati</taxon>
        <taxon>Bacillota</taxon>
        <taxon>Clostridia</taxon>
        <taxon>Eubacteriales</taxon>
        <taxon>Desulfocucumaceae</taxon>
        <taxon>Desulfocucumis</taxon>
    </lineage>
</organism>
<protein>
    <submittedName>
        <fullName evidence="1">Uncharacterized protein</fullName>
    </submittedName>
</protein>
<gene>
    <name evidence="1" type="ORF">DCCM_1978</name>
</gene>